<feature type="domain" description="OmpR/PhoB-type" evidence="3">
    <location>
        <begin position="2"/>
        <end position="99"/>
    </location>
</feature>
<comment type="caution">
    <text evidence="4">The sequence shown here is derived from an EMBL/GenBank/DDBJ whole genome shotgun (WGS) entry which is preliminary data.</text>
</comment>
<evidence type="ECO:0000256" key="2">
    <source>
        <dbReference type="PROSITE-ProRule" id="PRU01091"/>
    </source>
</evidence>
<proteinExistence type="predicted"/>
<dbReference type="InterPro" id="IPR036388">
    <property type="entry name" value="WH-like_DNA-bd_sf"/>
</dbReference>
<reference evidence="4 5" key="1">
    <citation type="submission" date="2024-06" db="EMBL/GenBank/DDBJ databases">
        <title>Genomic Encyclopedia of Type Strains, Phase IV (KMG-IV): sequencing the most valuable type-strain genomes for metagenomic binning, comparative biology and taxonomic classification.</title>
        <authorList>
            <person name="Goeker M."/>
        </authorList>
    </citation>
    <scope>NUCLEOTIDE SEQUENCE [LARGE SCALE GENOMIC DNA]</scope>
    <source>
        <strain evidence="4 5">DSM 29288</strain>
    </source>
</reference>
<dbReference type="CDD" id="cd00383">
    <property type="entry name" value="trans_reg_C"/>
    <property type="match status" value="1"/>
</dbReference>
<dbReference type="SUPFAM" id="SSF48452">
    <property type="entry name" value="TPR-like"/>
    <property type="match status" value="1"/>
</dbReference>
<dbReference type="PROSITE" id="PS51755">
    <property type="entry name" value="OMPR_PHOB"/>
    <property type="match status" value="1"/>
</dbReference>
<gene>
    <name evidence="4" type="ORF">ABID08_002008</name>
</gene>
<dbReference type="InterPro" id="IPR016032">
    <property type="entry name" value="Sig_transdc_resp-reg_C-effctor"/>
</dbReference>
<dbReference type="Proteomes" id="UP001549077">
    <property type="component" value="Unassembled WGS sequence"/>
</dbReference>
<dbReference type="EMBL" id="JBEPMY010000004">
    <property type="protein sequence ID" value="MET3754651.1"/>
    <property type="molecule type" value="Genomic_DNA"/>
</dbReference>
<feature type="DNA-binding region" description="OmpR/PhoB-type" evidence="2">
    <location>
        <begin position="2"/>
        <end position="99"/>
    </location>
</feature>
<dbReference type="RefSeq" id="WP_168296959.1">
    <property type="nucleotide sequence ID" value="NZ_CP071604.1"/>
</dbReference>
<keyword evidence="1 2" id="KW-0238">DNA-binding</keyword>
<dbReference type="GeneID" id="91148545"/>
<dbReference type="SMART" id="SM00862">
    <property type="entry name" value="Trans_reg_C"/>
    <property type="match status" value="1"/>
</dbReference>
<evidence type="ECO:0000313" key="5">
    <source>
        <dbReference type="Proteomes" id="UP001549077"/>
    </source>
</evidence>
<name>A0ABV2MDW7_9HYPH</name>
<sequence>MTAMHKFGSFCLDADAEILFWRAEPLGLGRRAVALLRVLLERAGTPVGKEALIEAAWPGLAIEDSNLTVQMAAIRRALSAGGGTDWIETLPRRGYRYIGPAVTSEGLPASAAQPTVPVSALPSRPSVAVLRFSNPNGDGEDDYFADGVVEDVAAGLSRVNWLFVIAPKSSFTYDAQALGLKQIGQELGARYLLQGSVRRSGDRVRISAQMIEAETGSLLWTERFDRPLADIFDLQDEIALNVVSAIEPRLRRAELERVKRKRPENLDAYDLVLQAQPDVYCGMPTEAARALALLERALALEPGYALAHAFAAMCHHCLFLRAGLLEDHRLASVRHARAAILYGQDDALALTFAGFSIGMDDHDRDAAFAAAEAALAVSPSSAITYIVGGVMFGWGGKAERAIEWGERALRLSPFDPWAWSAFHALMLGHFHLGHDDEAVKAAYRAVQHNPRHSISHMLLAAALAKLGRLGDARSAAARVLELQPAFRYSMQFSGVDCDPALAASLGAALDIAGLPG</sequence>
<dbReference type="Pfam" id="PF00486">
    <property type="entry name" value="Trans_reg_C"/>
    <property type="match status" value="1"/>
</dbReference>
<dbReference type="Gene3D" id="1.10.10.10">
    <property type="entry name" value="Winged helix-like DNA-binding domain superfamily/Winged helix DNA-binding domain"/>
    <property type="match status" value="1"/>
</dbReference>
<dbReference type="SMART" id="SM00028">
    <property type="entry name" value="TPR"/>
    <property type="match status" value="3"/>
</dbReference>
<keyword evidence="5" id="KW-1185">Reference proteome</keyword>
<evidence type="ECO:0000313" key="4">
    <source>
        <dbReference type="EMBL" id="MET3754651.1"/>
    </source>
</evidence>
<accession>A0ABV2MDW7</accession>
<dbReference type="Gene3D" id="3.40.50.10610">
    <property type="entry name" value="ABC-type transport auxiliary lipoprotein component"/>
    <property type="match status" value="1"/>
</dbReference>
<dbReference type="SUPFAM" id="SSF46894">
    <property type="entry name" value="C-terminal effector domain of the bipartite response regulators"/>
    <property type="match status" value="1"/>
</dbReference>
<evidence type="ECO:0000259" key="3">
    <source>
        <dbReference type="PROSITE" id="PS51755"/>
    </source>
</evidence>
<protein>
    <submittedName>
        <fullName evidence="4">TolB-like protein</fullName>
    </submittedName>
</protein>
<evidence type="ECO:0000256" key="1">
    <source>
        <dbReference type="ARBA" id="ARBA00023125"/>
    </source>
</evidence>
<dbReference type="Gene3D" id="1.25.40.10">
    <property type="entry name" value="Tetratricopeptide repeat domain"/>
    <property type="match status" value="1"/>
</dbReference>
<dbReference type="InterPro" id="IPR011990">
    <property type="entry name" value="TPR-like_helical_dom_sf"/>
</dbReference>
<dbReference type="InterPro" id="IPR019734">
    <property type="entry name" value="TPR_rpt"/>
</dbReference>
<dbReference type="InterPro" id="IPR001867">
    <property type="entry name" value="OmpR/PhoB-type_DNA-bd"/>
</dbReference>
<organism evidence="4 5">
    <name type="scientific">Rhizobium binae</name>
    <dbReference type="NCBI Taxonomy" id="1138190"/>
    <lineage>
        <taxon>Bacteria</taxon>
        <taxon>Pseudomonadati</taxon>
        <taxon>Pseudomonadota</taxon>
        <taxon>Alphaproteobacteria</taxon>
        <taxon>Hyphomicrobiales</taxon>
        <taxon>Rhizobiaceae</taxon>
        <taxon>Rhizobium/Agrobacterium group</taxon>
        <taxon>Rhizobium</taxon>
    </lineage>
</organism>